<dbReference type="Pfam" id="PF02657">
    <property type="entry name" value="SufE"/>
    <property type="match status" value="1"/>
</dbReference>
<evidence type="ECO:0000259" key="2">
    <source>
        <dbReference type="Pfam" id="PF02657"/>
    </source>
</evidence>
<dbReference type="Proteomes" id="UP000249739">
    <property type="component" value="Unassembled WGS sequence"/>
</dbReference>
<reference evidence="3 4" key="1">
    <citation type="submission" date="2017-08" db="EMBL/GenBank/DDBJ databases">
        <title>Infants hospitalized years apart are colonized by the same room-sourced microbial strains.</title>
        <authorList>
            <person name="Brooks B."/>
            <person name="Olm M.R."/>
            <person name="Firek B.A."/>
            <person name="Baker R."/>
            <person name="Thomas B.C."/>
            <person name="Morowitz M.J."/>
            <person name="Banfield J.F."/>
        </authorList>
    </citation>
    <scope>NUCLEOTIDE SEQUENCE [LARGE SCALE GENOMIC DNA]</scope>
    <source>
        <strain evidence="3">S2_006_000_R2_64</strain>
    </source>
</reference>
<accession>A0A2W5FMH3</accession>
<dbReference type="SUPFAM" id="SSF82649">
    <property type="entry name" value="SufE/NifU"/>
    <property type="match status" value="1"/>
</dbReference>
<gene>
    <name evidence="3" type="ORF">DI586_01340</name>
</gene>
<dbReference type="AlphaFoldDB" id="A0A2W5FMH3"/>
<dbReference type="InterPro" id="IPR003808">
    <property type="entry name" value="Fe-S_metab-assoc_dom"/>
</dbReference>
<organism evidence="3 4">
    <name type="scientific">Micavibrio aeruginosavorus</name>
    <dbReference type="NCBI Taxonomy" id="349221"/>
    <lineage>
        <taxon>Bacteria</taxon>
        <taxon>Pseudomonadati</taxon>
        <taxon>Bdellovibrionota</taxon>
        <taxon>Bdellovibrionia</taxon>
        <taxon>Bdellovibrionales</taxon>
        <taxon>Pseudobdellovibrionaceae</taxon>
        <taxon>Micavibrio</taxon>
    </lineage>
</organism>
<dbReference type="PANTHER" id="PTHR43597:SF5">
    <property type="entry name" value="SUFE-LIKE PROTEIN 2, CHLOROPLASTIC"/>
    <property type="match status" value="1"/>
</dbReference>
<feature type="domain" description="Fe-S metabolism associated" evidence="2">
    <location>
        <begin position="13"/>
        <end position="132"/>
    </location>
</feature>
<dbReference type="EMBL" id="QFOT01000006">
    <property type="protein sequence ID" value="PZP57175.1"/>
    <property type="molecule type" value="Genomic_DNA"/>
</dbReference>
<sequence>MTSALQPLDQILETFALLDDWEGRFQYILDLGKTVPEMPEVLKSPENEVKGCTSKVWMVPEIRNDVFHFQADSNAQIVKGLIGILMSIYQDSPVEEIKGIDVEGIFRELGLEQNLSPNRRSGFFSMVEKIRAFS</sequence>
<dbReference type="Gene3D" id="3.90.1010.10">
    <property type="match status" value="1"/>
</dbReference>
<comment type="similarity">
    <text evidence="1">Belongs to the SufE family.</text>
</comment>
<comment type="caution">
    <text evidence="3">The sequence shown here is derived from an EMBL/GenBank/DDBJ whole genome shotgun (WGS) entry which is preliminary data.</text>
</comment>
<evidence type="ECO:0000313" key="4">
    <source>
        <dbReference type="Proteomes" id="UP000249739"/>
    </source>
</evidence>
<evidence type="ECO:0000313" key="3">
    <source>
        <dbReference type="EMBL" id="PZP57175.1"/>
    </source>
</evidence>
<protein>
    <submittedName>
        <fullName evidence="3">Fe-S cluster assembly protein SufE</fullName>
    </submittedName>
</protein>
<evidence type="ECO:0000256" key="1">
    <source>
        <dbReference type="ARBA" id="ARBA00010282"/>
    </source>
</evidence>
<name>A0A2W5FMH3_9BACT</name>
<dbReference type="PANTHER" id="PTHR43597">
    <property type="entry name" value="SULFUR ACCEPTOR PROTEIN CSDE"/>
    <property type="match status" value="1"/>
</dbReference>
<proteinExistence type="inferred from homology"/>